<dbReference type="GeneID" id="19189558"/>
<proteinExistence type="predicted"/>
<accession>W9WWP1</accession>
<dbReference type="EMBL" id="AMGX01000006">
    <property type="protein sequence ID" value="EXJ72333.1"/>
    <property type="molecule type" value="Genomic_DNA"/>
</dbReference>
<comment type="caution">
    <text evidence="2">The sequence shown here is derived from an EMBL/GenBank/DDBJ whole genome shotgun (WGS) entry which is preliminary data.</text>
</comment>
<evidence type="ECO:0000313" key="3">
    <source>
        <dbReference type="Proteomes" id="UP000019471"/>
    </source>
</evidence>
<dbReference type="HOGENOM" id="CLU_1555088_0_0_1"/>
<dbReference type="RefSeq" id="XP_007743631.1">
    <property type="nucleotide sequence ID" value="XM_007745441.1"/>
</dbReference>
<feature type="compositionally biased region" description="Polar residues" evidence="1">
    <location>
        <begin position="7"/>
        <end position="21"/>
    </location>
</feature>
<feature type="region of interest" description="Disordered" evidence="1">
    <location>
        <begin position="1"/>
        <end position="24"/>
    </location>
</feature>
<name>W9WWP1_9EURO</name>
<reference evidence="2 3" key="1">
    <citation type="submission" date="2013-03" db="EMBL/GenBank/DDBJ databases">
        <title>The Genome Sequence of Cladophialophora psammophila CBS 110553.</title>
        <authorList>
            <consortium name="The Broad Institute Genomics Platform"/>
            <person name="Cuomo C."/>
            <person name="de Hoog S."/>
            <person name="Gorbushina A."/>
            <person name="Walker B."/>
            <person name="Young S.K."/>
            <person name="Zeng Q."/>
            <person name="Gargeya S."/>
            <person name="Fitzgerald M."/>
            <person name="Haas B."/>
            <person name="Abouelleil A."/>
            <person name="Allen A.W."/>
            <person name="Alvarado L."/>
            <person name="Arachchi H.M."/>
            <person name="Berlin A.M."/>
            <person name="Chapman S.B."/>
            <person name="Gainer-Dewar J."/>
            <person name="Goldberg J."/>
            <person name="Griggs A."/>
            <person name="Gujja S."/>
            <person name="Hansen M."/>
            <person name="Howarth C."/>
            <person name="Imamovic A."/>
            <person name="Ireland A."/>
            <person name="Larimer J."/>
            <person name="McCowan C."/>
            <person name="Murphy C."/>
            <person name="Pearson M."/>
            <person name="Poon T.W."/>
            <person name="Priest M."/>
            <person name="Roberts A."/>
            <person name="Saif S."/>
            <person name="Shea T."/>
            <person name="Sisk P."/>
            <person name="Sykes S."/>
            <person name="Wortman J."/>
            <person name="Nusbaum C."/>
            <person name="Birren B."/>
        </authorList>
    </citation>
    <scope>NUCLEOTIDE SEQUENCE [LARGE SCALE GENOMIC DNA]</scope>
    <source>
        <strain evidence="2 3">CBS 110553</strain>
    </source>
</reference>
<organism evidence="2 3">
    <name type="scientific">Cladophialophora psammophila CBS 110553</name>
    <dbReference type="NCBI Taxonomy" id="1182543"/>
    <lineage>
        <taxon>Eukaryota</taxon>
        <taxon>Fungi</taxon>
        <taxon>Dikarya</taxon>
        <taxon>Ascomycota</taxon>
        <taxon>Pezizomycotina</taxon>
        <taxon>Eurotiomycetes</taxon>
        <taxon>Chaetothyriomycetidae</taxon>
        <taxon>Chaetothyriales</taxon>
        <taxon>Herpotrichiellaceae</taxon>
        <taxon>Cladophialophora</taxon>
    </lineage>
</organism>
<dbReference type="STRING" id="1182543.W9WWP1"/>
<keyword evidence="3" id="KW-1185">Reference proteome</keyword>
<gene>
    <name evidence="2" type="ORF">A1O5_04837</name>
</gene>
<evidence type="ECO:0000313" key="2">
    <source>
        <dbReference type="EMBL" id="EXJ72333.1"/>
    </source>
</evidence>
<protein>
    <submittedName>
        <fullName evidence="2">Uncharacterized protein</fullName>
    </submittedName>
</protein>
<evidence type="ECO:0000256" key="1">
    <source>
        <dbReference type="SAM" id="MobiDB-lite"/>
    </source>
</evidence>
<sequence>MTPELSFKSSPQSLSEALSTTPHEDAKTVVAAVPSLTKEAKQQYLINQIKKLVEDCEDFIGLVPGPHGVPEVVVSPNLKKDRWAIIGESHGTFAQYLSMRSPSAPEGENLKARARNRPRNARWRNYLVRATSFEATQIQNQPLLKEFIKIQVSAEWWRNKALGGSRISNPSG</sequence>
<dbReference type="Proteomes" id="UP000019471">
    <property type="component" value="Unassembled WGS sequence"/>
</dbReference>
<dbReference type="AlphaFoldDB" id="W9WWP1"/>